<dbReference type="KEGG" id="psti:SOO65_05110"/>
<dbReference type="RefSeq" id="WP_321397957.1">
    <property type="nucleotide sequence ID" value="NZ_CP139487.1"/>
</dbReference>
<dbReference type="EMBL" id="CP139487">
    <property type="protein sequence ID" value="WPU66119.1"/>
    <property type="molecule type" value="Genomic_DNA"/>
</dbReference>
<organism evidence="2 3">
    <name type="scientific">Peredibacter starrii</name>
    <dbReference type="NCBI Taxonomy" id="28202"/>
    <lineage>
        <taxon>Bacteria</taxon>
        <taxon>Pseudomonadati</taxon>
        <taxon>Bdellovibrionota</taxon>
        <taxon>Bacteriovoracia</taxon>
        <taxon>Bacteriovoracales</taxon>
        <taxon>Bacteriovoracaceae</taxon>
        <taxon>Peredibacter</taxon>
    </lineage>
</organism>
<dbReference type="Proteomes" id="UP001324634">
    <property type="component" value="Chromosome"/>
</dbReference>
<keyword evidence="3" id="KW-1185">Reference proteome</keyword>
<gene>
    <name evidence="2" type="ORF">SOO65_05110</name>
</gene>
<dbReference type="AlphaFoldDB" id="A0AAX4HS57"/>
<protein>
    <submittedName>
        <fullName evidence="2">Uncharacterized protein</fullName>
    </submittedName>
</protein>
<name>A0AAX4HS57_9BACT</name>
<evidence type="ECO:0000313" key="2">
    <source>
        <dbReference type="EMBL" id="WPU66119.1"/>
    </source>
</evidence>
<feature type="signal peptide" evidence="1">
    <location>
        <begin position="1"/>
        <end position="18"/>
    </location>
</feature>
<reference evidence="2 3" key="1">
    <citation type="submission" date="2023-11" db="EMBL/GenBank/DDBJ databases">
        <title>Peredibacter starrii A3.12.</title>
        <authorList>
            <person name="Mitchell R.J."/>
        </authorList>
    </citation>
    <scope>NUCLEOTIDE SEQUENCE [LARGE SCALE GENOMIC DNA]</scope>
    <source>
        <strain evidence="2 3">A3.12</strain>
    </source>
</reference>
<accession>A0AAX4HS57</accession>
<feature type="chain" id="PRO_5043691001" evidence="1">
    <location>
        <begin position="19"/>
        <end position="343"/>
    </location>
</feature>
<proteinExistence type="predicted"/>
<evidence type="ECO:0000256" key="1">
    <source>
        <dbReference type="SAM" id="SignalP"/>
    </source>
</evidence>
<keyword evidence="1" id="KW-0732">Signal</keyword>
<evidence type="ECO:0000313" key="3">
    <source>
        <dbReference type="Proteomes" id="UP001324634"/>
    </source>
</evidence>
<sequence length="343" mass="39315">MMLKLVALILVSMNVAMAANVQPLFERKEFKRIVATYGSPDKWGELSTKELIMISHSFRKLGKYREDAKVVFRILKKDYAKEHADIRKKIREKETLDVDDYPKSLPIHYWNLYNDYANILLDYDELGPGLEKDQKIYVIFRQILSELEFREGKAEKLNNKVMAHLQYLEDKIYRFSASVNVQYVSWQHDATLHRSSSGKNTGLIMTNQGYCVGGDVGIENGFYHFLLDGCFLMGVGGVSAYGDSNITYQQNVPATGIKLGPMASMIVSSSKSRIGIGLPLIYTSQNLTQPSDPDYKVSEESPLSYLATINSRWQFGQWYLRTEFGQYFKKQESFWGLGFGRQF</sequence>